<proteinExistence type="predicted"/>
<keyword evidence="1" id="KW-0812">Transmembrane</keyword>
<name>A0A4R3MRK6_9BACI</name>
<evidence type="ECO:0000256" key="1">
    <source>
        <dbReference type="SAM" id="Phobius"/>
    </source>
</evidence>
<sequence length="175" mass="19410">MDLFIFELLHSLSGKVSYIDSMMIFLSKYGYILFILSVLSLFLFPAYRKMGLTGVVALVVGLLLNLLIGTLVDRPRPFIAHDIDILIPKEPSPSFPSDQALIAGVFMTLFWILAPKLRIPVVILGLLAVVSRIYVGHHYPSDVVTGALLGVILVPVTRRILSNRRGIREDKPLGL</sequence>
<dbReference type="SMART" id="SM00014">
    <property type="entry name" value="acidPPc"/>
    <property type="match status" value="1"/>
</dbReference>
<evidence type="ECO:0000313" key="4">
    <source>
        <dbReference type="Proteomes" id="UP000294650"/>
    </source>
</evidence>
<reference evidence="3 4" key="1">
    <citation type="submission" date="2019-03" db="EMBL/GenBank/DDBJ databases">
        <title>Genomic Encyclopedia of Type Strains, Phase IV (KMG-IV): sequencing the most valuable type-strain genomes for metagenomic binning, comparative biology and taxonomic classification.</title>
        <authorList>
            <person name="Goeker M."/>
        </authorList>
    </citation>
    <scope>NUCLEOTIDE SEQUENCE [LARGE SCALE GENOMIC DNA]</scope>
    <source>
        <strain evidence="3 4">DSM 25894</strain>
    </source>
</reference>
<dbReference type="Gene3D" id="1.20.144.10">
    <property type="entry name" value="Phosphatidic acid phosphatase type 2/haloperoxidase"/>
    <property type="match status" value="1"/>
</dbReference>
<evidence type="ECO:0000259" key="2">
    <source>
        <dbReference type="SMART" id="SM00014"/>
    </source>
</evidence>
<keyword evidence="1" id="KW-0472">Membrane</keyword>
<evidence type="ECO:0000313" key="3">
    <source>
        <dbReference type="EMBL" id="TCT17942.1"/>
    </source>
</evidence>
<dbReference type="Proteomes" id="UP000294650">
    <property type="component" value="Unassembled WGS sequence"/>
</dbReference>
<feature type="transmembrane region" description="Helical" evidence="1">
    <location>
        <begin position="143"/>
        <end position="161"/>
    </location>
</feature>
<accession>A0A4R3MRK6</accession>
<dbReference type="EMBL" id="SMAN01000026">
    <property type="protein sequence ID" value="TCT17942.1"/>
    <property type="molecule type" value="Genomic_DNA"/>
</dbReference>
<feature type="transmembrane region" description="Helical" evidence="1">
    <location>
        <begin position="95"/>
        <end position="114"/>
    </location>
</feature>
<feature type="transmembrane region" description="Helical" evidence="1">
    <location>
        <begin position="51"/>
        <end position="72"/>
    </location>
</feature>
<organism evidence="3 4">
    <name type="scientific">Melghiribacillus thermohalophilus</name>
    <dbReference type="NCBI Taxonomy" id="1324956"/>
    <lineage>
        <taxon>Bacteria</taxon>
        <taxon>Bacillati</taxon>
        <taxon>Bacillota</taxon>
        <taxon>Bacilli</taxon>
        <taxon>Bacillales</taxon>
        <taxon>Bacillaceae</taxon>
        <taxon>Melghiribacillus</taxon>
    </lineage>
</organism>
<keyword evidence="4" id="KW-1185">Reference proteome</keyword>
<dbReference type="InterPro" id="IPR000326">
    <property type="entry name" value="PAP2/HPO"/>
</dbReference>
<dbReference type="AlphaFoldDB" id="A0A4R3MRK6"/>
<dbReference type="OrthoDB" id="9789113at2"/>
<dbReference type="InterPro" id="IPR036938">
    <property type="entry name" value="PAP2/HPO_sf"/>
</dbReference>
<keyword evidence="1" id="KW-1133">Transmembrane helix</keyword>
<dbReference type="RefSeq" id="WP_132372865.1">
    <property type="nucleotide sequence ID" value="NZ_SMAN01000026.1"/>
</dbReference>
<dbReference type="PANTHER" id="PTHR14969">
    <property type="entry name" value="SPHINGOSINE-1-PHOSPHATE PHOSPHOHYDROLASE"/>
    <property type="match status" value="1"/>
</dbReference>
<protein>
    <submittedName>
        <fullName evidence="3">Undecaprenyl-diphosphatase</fullName>
    </submittedName>
</protein>
<gene>
    <name evidence="3" type="ORF">EDD68_12615</name>
</gene>
<feature type="domain" description="Phosphatidic acid phosphatase type 2/haloperoxidase" evidence="2">
    <location>
        <begin position="50"/>
        <end position="158"/>
    </location>
</feature>
<feature type="transmembrane region" description="Helical" evidence="1">
    <location>
        <begin position="22"/>
        <end position="44"/>
    </location>
</feature>
<dbReference type="Pfam" id="PF01569">
    <property type="entry name" value="PAP2"/>
    <property type="match status" value="1"/>
</dbReference>
<dbReference type="PANTHER" id="PTHR14969:SF58">
    <property type="entry name" value="UNDECAPRENYL-DIPHOSPHATASE BCRC"/>
    <property type="match status" value="1"/>
</dbReference>
<dbReference type="SUPFAM" id="SSF48317">
    <property type="entry name" value="Acid phosphatase/Vanadium-dependent haloperoxidase"/>
    <property type="match status" value="1"/>
</dbReference>
<comment type="caution">
    <text evidence="3">The sequence shown here is derived from an EMBL/GenBank/DDBJ whole genome shotgun (WGS) entry which is preliminary data.</text>
</comment>
<feature type="transmembrane region" description="Helical" evidence="1">
    <location>
        <begin position="121"/>
        <end position="137"/>
    </location>
</feature>